<feature type="non-terminal residue" evidence="1">
    <location>
        <position position="1"/>
    </location>
</feature>
<sequence>ANTSPSALLAERYLPFPCPNCSRVRLLYEPQSGVIRCEKCLADTETLVSFQEALLARAALAPGEEKE</sequence>
<name>A0A0F9BTA2_9ZZZZ</name>
<protein>
    <submittedName>
        <fullName evidence="1">Uncharacterized protein</fullName>
    </submittedName>
</protein>
<organism evidence="1">
    <name type="scientific">marine sediment metagenome</name>
    <dbReference type="NCBI Taxonomy" id="412755"/>
    <lineage>
        <taxon>unclassified sequences</taxon>
        <taxon>metagenomes</taxon>
        <taxon>ecological metagenomes</taxon>
    </lineage>
</organism>
<gene>
    <name evidence="1" type="ORF">LCGC14_2751640</name>
</gene>
<dbReference type="AlphaFoldDB" id="A0A0F9BTA2"/>
<dbReference type="EMBL" id="LAZR01050324">
    <property type="protein sequence ID" value="KKK87601.1"/>
    <property type="molecule type" value="Genomic_DNA"/>
</dbReference>
<accession>A0A0F9BTA2</accession>
<evidence type="ECO:0000313" key="1">
    <source>
        <dbReference type="EMBL" id="KKK87601.1"/>
    </source>
</evidence>
<reference evidence="1" key="1">
    <citation type="journal article" date="2015" name="Nature">
        <title>Complex archaea that bridge the gap between prokaryotes and eukaryotes.</title>
        <authorList>
            <person name="Spang A."/>
            <person name="Saw J.H."/>
            <person name="Jorgensen S.L."/>
            <person name="Zaremba-Niedzwiedzka K."/>
            <person name="Martijn J."/>
            <person name="Lind A.E."/>
            <person name="van Eijk R."/>
            <person name="Schleper C."/>
            <person name="Guy L."/>
            <person name="Ettema T.J."/>
        </authorList>
    </citation>
    <scope>NUCLEOTIDE SEQUENCE</scope>
</reference>
<proteinExistence type="predicted"/>
<comment type="caution">
    <text evidence="1">The sequence shown here is derived from an EMBL/GenBank/DDBJ whole genome shotgun (WGS) entry which is preliminary data.</text>
</comment>